<evidence type="ECO:0000256" key="1">
    <source>
        <dbReference type="SAM" id="MobiDB-lite"/>
    </source>
</evidence>
<feature type="region of interest" description="Disordered" evidence="1">
    <location>
        <begin position="164"/>
        <end position="191"/>
    </location>
</feature>
<dbReference type="AlphaFoldDB" id="A0A4R3J5P6"/>
<dbReference type="GO" id="GO:0016209">
    <property type="term" value="F:antioxidant activity"/>
    <property type="evidence" value="ECO:0007669"/>
    <property type="project" value="InterPro"/>
</dbReference>
<name>A0A4R3J5P6_9PROT</name>
<evidence type="ECO:0000313" key="3">
    <source>
        <dbReference type="EMBL" id="TCS60146.1"/>
    </source>
</evidence>
<keyword evidence="4" id="KW-1185">Reference proteome</keyword>
<dbReference type="OrthoDB" id="9809746at2"/>
<sequence length="191" mass="21226">MVSLNTPICDFGWKAPDFSLPGVDGKTHTLAGVRGGRGTLVMFICNHCPYVKAVIERIVRDSRDLQALDIGVIAIMSNDPHDYPEDSFDNMGRVARHFGFTFPYVFDETQEVAKAYGAVCTPDFFGFNDALELQYRGRLDSSKKESAPADAHRDLFEAMRHVAQTGHGPKEQIPSMGCSIKWREDPTRPSG</sequence>
<dbReference type="PROSITE" id="PS51352">
    <property type="entry name" value="THIOREDOXIN_2"/>
    <property type="match status" value="1"/>
</dbReference>
<dbReference type="InterPro" id="IPR013766">
    <property type="entry name" value="Thioredoxin_domain"/>
</dbReference>
<dbReference type="EMBL" id="SLZW01000012">
    <property type="protein sequence ID" value="TCS60146.1"/>
    <property type="molecule type" value="Genomic_DNA"/>
</dbReference>
<dbReference type="SUPFAM" id="SSF52833">
    <property type="entry name" value="Thioredoxin-like"/>
    <property type="match status" value="1"/>
</dbReference>
<dbReference type="PANTHER" id="PTHR43640:SF1">
    <property type="entry name" value="THIOREDOXIN-DEPENDENT PEROXIREDOXIN"/>
    <property type="match status" value="1"/>
</dbReference>
<dbReference type="RefSeq" id="WP_132940125.1">
    <property type="nucleotide sequence ID" value="NZ_CP119676.1"/>
</dbReference>
<reference evidence="3 4" key="1">
    <citation type="submission" date="2019-03" db="EMBL/GenBank/DDBJ databases">
        <title>Genomic Encyclopedia of Type Strains, Phase IV (KMG-IV): sequencing the most valuable type-strain genomes for metagenomic binning, comparative biology and taxonomic classification.</title>
        <authorList>
            <person name="Goeker M."/>
        </authorList>
    </citation>
    <scope>NUCLEOTIDE SEQUENCE [LARGE SCALE GENOMIC DNA]</scope>
    <source>
        <strain evidence="3 4">DSM 101688</strain>
    </source>
</reference>
<protein>
    <submittedName>
        <fullName evidence="3">AhpC/TSA family protein</fullName>
    </submittedName>
</protein>
<evidence type="ECO:0000313" key="4">
    <source>
        <dbReference type="Proteomes" id="UP000295304"/>
    </source>
</evidence>
<dbReference type="PANTHER" id="PTHR43640">
    <property type="entry name" value="OS07G0260300 PROTEIN"/>
    <property type="match status" value="1"/>
</dbReference>
<proteinExistence type="predicted"/>
<comment type="caution">
    <text evidence="3">The sequence shown here is derived from an EMBL/GenBank/DDBJ whole genome shotgun (WGS) entry which is preliminary data.</text>
</comment>
<dbReference type="Pfam" id="PF00578">
    <property type="entry name" value="AhpC-TSA"/>
    <property type="match status" value="1"/>
</dbReference>
<dbReference type="InterPro" id="IPR047262">
    <property type="entry name" value="PRX-like1"/>
</dbReference>
<evidence type="ECO:0000259" key="2">
    <source>
        <dbReference type="PROSITE" id="PS51352"/>
    </source>
</evidence>
<gene>
    <name evidence="3" type="ORF">EDD55_11238</name>
</gene>
<feature type="domain" description="Thioredoxin" evidence="2">
    <location>
        <begin position="9"/>
        <end position="144"/>
    </location>
</feature>
<dbReference type="Proteomes" id="UP000295304">
    <property type="component" value="Unassembled WGS sequence"/>
</dbReference>
<organism evidence="3 4">
    <name type="scientific">Varunaivibrio sulfuroxidans</name>
    <dbReference type="NCBI Taxonomy" id="1773489"/>
    <lineage>
        <taxon>Bacteria</taxon>
        <taxon>Pseudomonadati</taxon>
        <taxon>Pseudomonadota</taxon>
        <taxon>Alphaproteobacteria</taxon>
        <taxon>Rhodospirillales</taxon>
        <taxon>Magnetovibrionaceae</taxon>
        <taxon>Varunaivibrio</taxon>
    </lineage>
</organism>
<dbReference type="GO" id="GO:0016491">
    <property type="term" value="F:oxidoreductase activity"/>
    <property type="evidence" value="ECO:0007669"/>
    <property type="project" value="InterPro"/>
</dbReference>
<feature type="compositionally biased region" description="Basic and acidic residues" evidence="1">
    <location>
        <begin position="181"/>
        <end position="191"/>
    </location>
</feature>
<dbReference type="InterPro" id="IPR036249">
    <property type="entry name" value="Thioredoxin-like_sf"/>
</dbReference>
<dbReference type="CDD" id="cd02969">
    <property type="entry name" value="PRX_like1"/>
    <property type="match status" value="1"/>
</dbReference>
<dbReference type="Gene3D" id="3.40.30.10">
    <property type="entry name" value="Glutaredoxin"/>
    <property type="match status" value="1"/>
</dbReference>
<accession>A0A4R3J5P6</accession>
<dbReference type="InterPro" id="IPR000866">
    <property type="entry name" value="AhpC/TSA"/>
</dbReference>